<keyword evidence="5 6" id="KW-0456">Lyase</keyword>
<dbReference type="GO" id="GO:0046421">
    <property type="term" value="F:methylisocitrate lyase activity"/>
    <property type="evidence" value="ECO:0007669"/>
    <property type="project" value="UniProtKB-EC"/>
</dbReference>
<dbReference type="CDD" id="cd00377">
    <property type="entry name" value="ICL_PEPM"/>
    <property type="match status" value="1"/>
</dbReference>
<name>A0A1M4TD07_9BACL</name>
<comment type="catalytic activity">
    <reaction evidence="6">
        <text>(2S,3R)-3-hydroxybutane-1,2,3-tricarboxylate = pyruvate + succinate</text>
        <dbReference type="Rhea" id="RHEA:16809"/>
        <dbReference type="ChEBI" id="CHEBI:15361"/>
        <dbReference type="ChEBI" id="CHEBI:30031"/>
        <dbReference type="ChEBI" id="CHEBI:57429"/>
        <dbReference type="EC" id="4.1.3.30"/>
    </reaction>
</comment>
<dbReference type="InterPro" id="IPR040442">
    <property type="entry name" value="Pyrv_kinase-like_dom_sf"/>
</dbReference>
<dbReference type="UniPathway" id="UPA00946"/>
<dbReference type="NCBIfam" id="TIGR02317">
    <property type="entry name" value="prpB"/>
    <property type="match status" value="1"/>
</dbReference>
<comment type="cofactor">
    <cofactor evidence="1">
        <name>Mg(2+)</name>
        <dbReference type="ChEBI" id="CHEBI:18420"/>
    </cofactor>
</comment>
<comment type="function">
    <text evidence="6">Catalyzes the thermodynamically favored C-C bond cleavage of (2R,3S)-2-methylisocitrate to yield pyruvate and succinate.</text>
</comment>
<dbReference type="EC" id="4.1.3.30" evidence="6"/>
<reference evidence="7 8" key="1">
    <citation type="submission" date="2016-11" db="EMBL/GenBank/DDBJ databases">
        <authorList>
            <person name="Jaros S."/>
            <person name="Januszkiewicz K."/>
            <person name="Wedrychowicz H."/>
        </authorList>
    </citation>
    <scope>NUCLEOTIDE SEQUENCE [LARGE SCALE GENOMIC DNA]</scope>
    <source>
        <strain evidence="7 8">DSM 44666</strain>
    </source>
</reference>
<accession>A0A1M4TD07</accession>
<dbReference type="OrthoDB" id="8629576at2"/>
<dbReference type="GO" id="GO:0046872">
    <property type="term" value="F:metal ion binding"/>
    <property type="evidence" value="ECO:0007669"/>
    <property type="project" value="UniProtKB-KW"/>
</dbReference>
<comment type="similarity">
    <text evidence="2 6">Belongs to the isocitrate lyase/PEP mutase superfamily. Methylisocitrate lyase family.</text>
</comment>
<evidence type="ECO:0000256" key="3">
    <source>
        <dbReference type="ARBA" id="ARBA00022723"/>
    </source>
</evidence>
<gene>
    <name evidence="7" type="ORF">SAMN05444392_101415</name>
</gene>
<comment type="pathway">
    <text evidence="6">Organic acid metabolism; propanoate degradation.</text>
</comment>
<dbReference type="InterPro" id="IPR018523">
    <property type="entry name" value="Isocitrate_lyase_ph_CS"/>
</dbReference>
<dbReference type="InterPro" id="IPR039556">
    <property type="entry name" value="ICL/PEPM"/>
</dbReference>
<keyword evidence="3" id="KW-0479">Metal-binding</keyword>
<organism evidence="7 8">
    <name type="scientific">Seinonella peptonophila</name>
    <dbReference type="NCBI Taxonomy" id="112248"/>
    <lineage>
        <taxon>Bacteria</taxon>
        <taxon>Bacillati</taxon>
        <taxon>Bacillota</taxon>
        <taxon>Bacilli</taxon>
        <taxon>Bacillales</taxon>
        <taxon>Thermoactinomycetaceae</taxon>
        <taxon>Seinonella</taxon>
    </lineage>
</organism>
<evidence type="ECO:0000313" key="7">
    <source>
        <dbReference type="EMBL" id="SHE42323.1"/>
    </source>
</evidence>
<dbReference type="STRING" id="112248.SAMN05444392_101415"/>
<evidence type="ECO:0000256" key="4">
    <source>
        <dbReference type="ARBA" id="ARBA00022842"/>
    </source>
</evidence>
<evidence type="ECO:0000256" key="1">
    <source>
        <dbReference type="ARBA" id="ARBA00001946"/>
    </source>
</evidence>
<protein>
    <recommendedName>
        <fullName evidence="6">Methylisocitrate lyase</fullName>
        <ecNumber evidence="6">4.1.3.30</ecNumber>
    </recommendedName>
</protein>
<evidence type="ECO:0000313" key="8">
    <source>
        <dbReference type="Proteomes" id="UP000184476"/>
    </source>
</evidence>
<dbReference type="Pfam" id="PF13714">
    <property type="entry name" value="PEP_mutase"/>
    <property type="match status" value="1"/>
</dbReference>
<dbReference type="SUPFAM" id="SSF51621">
    <property type="entry name" value="Phosphoenolpyruvate/pyruvate domain"/>
    <property type="match status" value="1"/>
</dbReference>
<dbReference type="InterPro" id="IPR012695">
    <property type="entry name" value="PrpB"/>
</dbReference>
<dbReference type="InterPro" id="IPR015813">
    <property type="entry name" value="Pyrv/PenolPyrv_kinase-like_dom"/>
</dbReference>
<dbReference type="PANTHER" id="PTHR42905">
    <property type="entry name" value="PHOSPHOENOLPYRUVATE CARBOXYLASE"/>
    <property type="match status" value="1"/>
</dbReference>
<keyword evidence="4" id="KW-0460">Magnesium</keyword>
<dbReference type="EMBL" id="FQVL01000001">
    <property type="protein sequence ID" value="SHE42323.1"/>
    <property type="molecule type" value="Genomic_DNA"/>
</dbReference>
<dbReference type="RefSeq" id="WP_073151192.1">
    <property type="nucleotide sequence ID" value="NZ_FQVL01000001.1"/>
</dbReference>
<sequence length="303" mass="33892">MTWLVEEQPEQKQLAELFRQLIKDETILQLPGTYDGMTARIAKEVGFSALYLSGAAYTASRSLPDLGLIHSQEVAERARELNRATSLPILVDIDTGYGGALQVARAAKEMVEARVAAVQIEDQVMPKKCGHLGGKELVPIEEMQAKVKIIKEVAPSLIVVARSDAKEVEGIKKMVERANAYLSAGADLFFPEALESEEEFRYVRQKVNAPLLANMTEFGKTPYFTSKQFQDWGYQVVIYPVTALRVAAKACQAVFQEILTNGTQQSALPVMQTRHELYQTIRYHNYEQIESIQGDQEMEDKSS</sequence>
<evidence type="ECO:0000256" key="6">
    <source>
        <dbReference type="RuleBase" id="RU361121"/>
    </source>
</evidence>
<dbReference type="GO" id="GO:0019629">
    <property type="term" value="P:propionate catabolic process, 2-methylcitrate cycle"/>
    <property type="evidence" value="ECO:0007669"/>
    <property type="project" value="InterPro"/>
</dbReference>
<evidence type="ECO:0000256" key="5">
    <source>
        <dbReference type="ARBA" id="ARBA00023239"/>
    </source>
</evidence>
<keyword evidence="8" id="KW-1185">Reference proteome</keyword>
<evidence type="ECO:0000256" key="2">
    <source>
        <dbReference type="ARBA" id="ARBA00009282"/>
    </source>
</evidence>
<dbReference type="Proteomes" id="UP000184476">
    <property type="component" value="Unassembled WGS sequence"/>
</dbReference>
<dbReference type="Gene3D" id="3.20.20.60">
    <property type="entry name" value="Phosphoenolpyruvate-binding domains"/>
    <property type="match status" value="1"/>
</dbReference>
<dbReference type="PANTHER" id="PTHR42905:SF5">
    <property type="entry name" value="CARBOXYVINYL-CARBOXYPHOSPHONATE PHOSPHORYLMUTASE, CHLOROPLASTIC"/>
    <property type="match status" value="1"/>
</dbReference>
<dbReference type="AlphaFoldDB" id="A0A1M4TD07"/>
<dbReference type="PROSITE" id="PS00161">
    <property type="entry name" value="ISOCITRATE_LYASE"/>
    <property type="match status" value="1"/>
</dbReference>
<proteinExistence type="inferred from homology"/>